<dbReference type="InterPro" id="IPR000801">
    <property type="entry name" value="Esterase-like"/>
</dbReference>
<feature type="chain" id="PRO_5040724426" evidence="1">
    <location>
        <begin position="21"/>
        <end position="276"/>
    </location>
</feature>
<keyword evidence="3" id="KW-1185">Reference proteome</keyword>
<evidence type="ECO:0000313" key="3">
    <source>
        <dbReference type="Proteomes" id="UP001138894"/>
    </source>
</evidence>
<sequence length="276" mass="31761">MRLKIFYILFFVFFFNTIQAQSTASKQITKFTIAAPQLDTLKTIWVYLPKDYQNSQKSYPVVYMNDAQNLFDDETSYIGEWGIDEYMDQLTEHKSIIIGIEHGNKKRLDELSPYTNEKYGGGKGDAYLTFIKNTLKPHVDVTYRTKPKAEHTTIFGASLGGLISFYATIKYPDTFGKAGVFSASFWFSENIYDLVKTTEIPKSSRFYFLVGSDEGESMVPDHQRMVELLKSKGVNAEHIENHIIEGGKHNEALWKSHFPNAYQWLTYNNTQLITND</sequence>
<organism evidence="2 3">
    <name type="scientific">Winogradskyella luteola</name>
    <dbReference type="NCBI Taxonomy" id="2828330"/>
    <lineage>
        <taxon>Bacteria</taxon>
        <taxon>Pseudomonadati</taxon>
        <taxon>Bacteroidota</taxon>
        <taxon>Flavobacteriia</taxon>
        <taxon>Flavobacteriales</taxon>
        <taxon>Flavobacteriaceae</taxon>
        <taxon>Winogradskyella</taxon>
    </lineage>
</organism>
<comment type="caution">
    <text evidence="2">The sequence shown here is derived from an EMBL/GenBank/DDBJ whole genome shotgun (WGS) entry which is preliminary data.</text>
</comment>
<name>A0A9X1F6Y7_9FLAO</name>
<dbReference type="PANTHER" id="PTHR48098">
    <property type="entry name" value="ENTEROCHELIN ESTERASE-RELATED"/>
    <property type="match status" value="1"/>
</dbReference>
<dbReference type="Pfam" id="PF00756">
    <property type="entry name" value="Esterase"/>
    <property type="match status" value="1"/>
</dbReference>
<evidence type="ECO:0000256" key="1">
    <source>
        <dbReference type="SAM" id="SignalP"/>
    </source>
</evidence>
<keyword evidence="1" id="KW-0732">Signal</keyword>
<dbReference type="GO" id="GO:0016787">
    <property type="term" value="F:hydrolase activity"/>
    <property type="evidence" value="ECO:0007669"/>
    <property type="project" value="UniProtKB-KW"/>
</dbReference>
<dbReference type="RefSeq" id="WP_218545053.1">
    <property type="nucleotide sequence ID" value="NZ_JAGSPD010000003.1"/>
</dbReference>
<protein>
    <submittedName>
        <fullName evidence="2">Alpha/beta hydrolase</fullName>
    </submittedName>
</protein>
<proteinExistence type="predicted"/>
<evidence type="ECO:0000313" key="2">
    <source>
        <dbReference type="EMBL" id="MBV7268500.1"/>
    </source>
</evidence>
<accession>A0A9X1F6Y7</accession>
<feature type="signal peptide" evidence="1">
    <location>
        <begin position="1"/>
        <end position="20"/>
    </location>
</feature>
<gene>
    <name evidence="2" type="ORF">KCG49_04735</name>
</gene>
<dbReference type="EMBL" id="JAGSPD010000003">
    <property type="protein sequence ID" value="MBV7268500.1"/>
    <property type="molecule type" value="Genomic_DNA"/>
</dbReference>
<dbReference type="AlphaFoldDB" id="A0A9X1F6Y7"/>
<keyword evidence="2" id="KW-0378">Hydrolase</keyword>
<dbReference type="InterPro" id="IPR050583">
    <property type="entry name" value="Mycobacterial_A85_antigen"/>
</dbReference>
<dbReference type="Proteomes" id="UP001138894">
    <property type="component" value="Unassembled WGS sequence"/>
</dbReference>
<dbReference type="PANTHER" id="PTHR48098:SF6">
    <property type="entry name" value="FERRI-BACILLIBACTIN ESTERASE BESA"/>
    <property type="match status" value="1"/>
</dbReference>
<reference evidence="2" key="1">
    <citation type="submission" date="2021-04" db="EMBL/GenBank/DDBJ databases">
        <authorList>
            <person name="Pira H."/>
            <person name="Risdian C."/>
            <person name="Wink J."/>
        </authorList>
    </citation>
    <scope>NUCLEOTIDE SEQUENCE</scope>
    <source>
        <strain evidence="2">WHY3</strain>
    </source>
</reference>